<protein>
    <submittedName>
        <fullName evidence="2">Uncharacterized protein</fullName>
    </submittedName>
</protein>
<comment type="caution">
    <text evidence="2">The sequence shown here is derived from an EMBL/GenBank/DDBJ whole genome shotgun (WGS) entry which is preliminary data.</text>
</comment>
<dbReference type="EMBL" id="CAJHUC010002280">
    <property type="protein sequence ID" value="CAD7703525.1"/>
    <property type="molecule type" value="Genomic_DNA"/>
</dbReference>
<gene>
    <name evidence="2" type="ORF">OSTQU699_LOCUS8882</name>
</gene>
<evidence type="ECO:0000313" key="2">
    <source>
        <dbReference type="EMBL" id="CAD7703525.1"/>
    </source>
</evidence>
<feature type="compositionally biased region" description="Basic and acidic residues" evidence="1">
    <location>
        <begin position="1"/>
        <end position="40"/>
    </location>
</feature>
<dbReference type="Proteomes" id="UP000708148">
    <property type="component" value="Unassembled WGS sequence"/>
</dbReference>
<organism evidence="2 3">
    <name type="scientific">Ostreobium quekettii</name>
    <dbReference type="NCBI Taxonomy" id="121088"/>
    <lineage>
        <taxon>Eukaryota</taxon>
        <taxon>Viridiplantae</taxon>
        <taxon>Chlorophyta</taxon>
        <taxon>core chlorophytes</taxon>
        <taxon>Ulvophyceae</taxon>
        <taxon>TCBD clade</taxon>
        <taxon>Bryopsidales</taxon>
        <taxon>Ostreobineae</taxon>
        <taxon>Ostreobiaceae</taxon>
        <taxon>Ostreobium</taxon>
    </lineage>
</organism>
<feature type="compositionally biased region" description="Basic and acidic residues" evidence="1">
    <location>
        <begin position="185"/>
        <end position="199"/>
    </location>
</feature>
<feature type="compositionally biased region" description="Polar residues" evidence="1">
    <location>
        <begin position="44"/>
        <end position="61"/>
    </location>
</feature>
<feature type="region of interest" description="Disordered" evidence="1">
    <location>
        <begin position="171"/>
        <end position="230"/>
    </location>
</feature>
<keyword evidence="3" id="KW-1185">Reference proteome</keyword>
<feature type="region of interest" description="Disordered" evidence="1">
    <location>
        <begin position="261"/>
        <end position="280"/>
    </location>
</feature>
<accession>A0A8S1J775</accession>
<name>A0A8S1J775_9CHLO</name>
<dbReference type="AlphaFoldDB" id="A0A8S1J775"/>
<evidence type="ECO:0000256" key="1">
    <source>
        <dbReference type="SAM" id="MobiDB-lite"/>
    </source>
</evidence>
<sequence>MPSDGQDGRANDGPYDPKIDEGEGRPLGRGEDPQVRRADDDASCSISFGSSPKATGQTSGRESILAASSPQPPSSVGPGWATRTSLLYGDLPESDGTGSHAPPPPQASAEQAPPAAGAAPPVVTHPASEGVGTTQPPQTPVEPGPVFAPADCASTVTPAFLVTSSRLNWVPESVGQPGSGGSEIGRPKEGEGANRDRKPLALNLSQEPGKVCGSSGGQTASQGGRTDDSAAFCTPCSQSDQPTPAMVVYSVRRSKPTEYQITPYRSDSDSEELSKGRKPIPDWCTDQDVLEEEAKAQNKTEKAKLTKLFGAGKMFCNLQELFGREPLTSHNPAKRF</sequence>
<reference evidence="2" key="1">
    <citation type="submission" date="2020-12" db="EMBL/GenBank/DDBJ databases">
        <authorList>
            <person name="Iha C."/>
        </authorList>
    </citation>
    <scope>NUCLEOTIDE SEQUENCE</scope>
</reference>
<feature type="region of interest" description="Disordered" evidence="1">
    <location>
        <begin position="1"/>
        <end position="150"/>
    </location>
</feature>
<evidence type="ECO:0000313" key="3">
    <source>
        <dbReference type="Proteomes" id="UP000708148"/>
    </source>
</evidence>
<feature type="compositionally biased region" description="Basic and acidic residues" evidence="1">
    <location>
        <begin position="266"/>
        <end position="275"/>
    </location>
</feature>
<proteinExistence type="predicted"/>
<feature type="compositionally biased region" description="Low complexity" evidence="1">
    <location>
        <begin position="107"/>
        <end position="127"/>
    </location>
</feature>